<dbReference type="SUPFAM" id="SSF57414">
    <property type="entry name" value="Hairpin loop containing domain-like"/>
    <property type="match status" value="1"/>
</dbReference>
<sequence>MYSFYLKDNEDKAHCLRACYEEKECKAVHYNEEERSCQLVRIGKGDGIVFEELYVLSREETDSSCMTETSIREIPFQSIPKKGNTFEKRFDKMPDVAVIQPYDHLGNYHFFLHSHDKKPIDYNATGPTLFFSRKAEETCTSVPVFRKANRRRLYFGEIYNTTGYFFYDAYAFADHCVSPLGECLGIDAIQEYKDEEGSFFYDKPGIENMADSGLGQAFFIARLS</sequence>
<evidence type="ECO:0000313" key="2">
    <source>
        <dbReference type="EMBL" id="CAJ0595147.1"/>
    </source>
</evidence>
<dbReference type="InterPro" id="IPR003609">
    <property type="entry name" value="Pan_app"/>
</dbReference>
<protein>
    <recommendedName>
        <fullName evidence="1">Apple domain-containing protein</fullName>
    </recommendedName>
</protein>
<comment type="caution">
    <text evidence="2">The sequence shown here is derived from an EMBL/GenBank/DDBJ whole genome shotgun (WGS) entry which is preliminary data.</text>
</comment>
<name>A0AA36M2P7_CYLNA</name>
<evidence type="ECO:0000259" key="1">
    <source>
        <dbReference type="Pfam" id="PF00024"/>
    </source>
</evidence>
<evidence type="ECO:0000313" key="3">
    <source>
        <dbReference type="Proteomes" id="UP001176961"/>
    </source>
</evidence>
<feature type="domain" description="Apple" evidence="1">
    <location>
        <begin position="11"/>
        <end position="46"/>
    </location>
</feature>
<reference evidence="2" key="1">
    <citation type="submission" date="2023-07" db="EMBL/GenBank/DDBJ databases">
        <authorList>
            <consortium name="CYATHOMIX"/>
        </authorList>
    </citation>
    <scope>NUCLEOTIDE SEQUENCE</scope>
    <source>
        <strain evidence="2">N/A</strain>
    </source>
</reference>
<gene>
    <name evidence="2" type="ORF">CYNAS_LOCUS7130</name>
</gene>
<accession>A0AA36M2P7</accession>
<dbReference type="Proteomes" id="UP001176961">
    <property type="component" value="Unassembled WGS sequence"/>
</dbReference>
<dbReference type="AlphaFoldDB" id="A0AA36M2P7"/>
<organism evidence="2 3">
    <name type="scientific">Cylicocyclus nassatus</name>
    <name type="common">Nematode worm</name>
    <dbReference type="NCBI Taxonomy" id="53992"/>
    <lineage>
        <taxon>Eukaryota</taxon>
        <taxon>Metazoa</taxon>
        <taxon>Ecdysozoa</taxon>
        <taxon>Nematoda</taxon>
        <taxon>Chromadorea</taxon>
        <taxon>Rhabditida</taxon>
        <taxon>Rhabditina</taxon>
        <taxon>Rhabditomorpha</taxon>
        <taxon>Strongyloidea</taxon>
        <taxon>Strongylidae</taxon>
        <taxon>Cylicocyclus</taxon>
    </lineage>
</organism>
<dbReference type="Pfam" id="PF00024">
    <property type="entry name" value="PAN_1"/>
    <property type="match status" value="1"/>
</dbReference>
<dbReference type="EMBL" id="CATQJL010000112">
    <property type="protein sequence ID" value="CAJ0595147.1"/>
    <property type="molecule type" value="Genomic_DNA"/>
</dbReference>
<keyword evidence="3" id="KW-1185">Reference proteome</keyword>
<proteinExistence type="predicted"/>